<evidence type="ECO:0000313" key="2">
    <source>
        <dbReference type="Proteomes" id="UP000824533"/>
    </source>
</evidence>
<proteinExistence type="predicted"/>
<gene>
    <name evidence="1" type="ORF">K1T71_006049</name>
</gene>
<protein>
    <submittedName>
        <fullName evidence="1">Uncharacterized protein</fullName>
    </submittedName>
</protein>
<organism evidence="1 2">
    <name type="scientific">Dendrolimus kikuchii</name>
    <dbReference type="NCBI Taxonomy" id="765133"/>
    <lineage>
        <taxon>Eukaryota</taxon>
        <taxon>Metazoa</taxon>
        <taxon>Ecdysozoa</taxon>
        <taxon>Arthropoda</taxon>
        <taxon>Hexapoda</taxon>
        <taxon>Insecta</taxon>
        <taxon>Pterygota</taxon>
        <taxon>Neoptera</taxon>
        <taxon>Endopterygota</taxon>
        <taxon>Lepidoptera</taxon>
        <taxon>Glossata</taxon>
        <taxon>Ditrysia</taxon>
        <taxon>Bombycoidea</taxon>
        <taxon>Lasiocampidae</taxon>
        <taxon>Dendrolimus</taxon>
    </lineage>
</organism>
<dbReference type="Proteomes" id="UP000824533">
    <property type="component" value="Linkage Group LG10"/>
</dbReference>
<keyword evidence="2" id="KW-1185">Reference proteome</keyword>
<name>A0ACC1D303_9NEOP</name>
<reference evidence="1 2" key="1">
    <citation type="journal article" date="2021" name="Front. Genet.">
        <title>Chromosome-Level Genome Assembly Reveals Significant Gene Expansion in the Toll and IMD Signaling Pathways of Dendrolimus kikuchii.</title>
        <authorList>
            <person name="Zhou J."/>
            <person name="Wu P."/>
            <person name="Xiong Z."/>
            <person name="Liu N."/>
            <person name="Zhao N."/>
            <person name="Ji M."/>
            <person name="Qiu Y."/>
            <person name="Yang B."/>
        </authorList>
    </citation>
    <scope>NUCLEOTIDE SEQUENCE [LARGE SCALE GENOMIC DNA]</scope>
    <source>
        <strain evidence="1">Ann1</strain>
    </source>
</reference>
<comment type="caution">
    <text evidence="1">The sequence shown here is derived from an EMBL/GenBank/DDBJ whole genome shotgun (WGS) entry which is preliminary data.</text>
</comment>
<dbReference type="EMBL" id="CM034396">
    <property type="protein sequence ID" value="KAJ0178226.1"/>
    <property type="molecule type" value="Genomic_DNA"/>
</dbReference>
<sequence length="167" mass="18413">MIAQIWRDEQVCATRSPPATVSRRAAASDVNSVPEREDCGCSHARKHKRSIKKLSLLHLEFTIVCQQRTWHMFIRLTVLSLGAHRDATCSVRGARAHEADCSREGHPAGIAPSDRATGRYIVNRRRMNGNEAALMLLRLTLTNECISPAPAQTSPRTPAVPGPILSK</sequence>
<evidence type="ECO:0000313" key="1">
    <source>
        <dbReference type="EMBL" id="KAJ0178226.1"/>
    </source>
</evidence>
<accession>A0ACC1D303</accession>